<name>A0A060SCF0_PYCCI</name>
<feature type="compositionally biased region" description="Low complexity" evidence="5">
    <location>
        <begin position="455"/>
        <end position="474"/>
    </location>
</feature>
<dbReference type="Pfam" id="PF11754">
    <property type="entry name" value="Velvet"/>
    <property type="match status" value="1"/>
</dbReference>
<dbReference type="InterPro" id="IPR021740">
    <property type="entry name" value="Velvet"/>
</dbReference>
<evidence type="ECO:0000256" key="4">
    <source>
        <dbReference type="ARBA" id="ARBA00023242"/>
    </source>
</evidence>
<dbReference type="HOGENOM" id="CLU_044751_0_0_1"/>
<keyword evidence="8" id="KW-1185">Reference proteome</keyword>
<dbReference type="PANTHER" id="PTHR33572:SF3">
    <property type="entry name" value="VELVET COMPLEX SUBUNIT B"/>
    <property type="match status" value="1"/>
</dbReference>
<keyword evidence="2" id="KW-0805">Transcription regulation</keyword>
<evidence type="ECO:0000313" key="8">
    <source>
        <dbReference type="Proteomes" id="UP000029665"/>
    </source>
</evidence>
<reference evidence="7" key="1">
    <citation type="submission" date="2014-01" db="EMBL/GenBank/DDBJ databases">
        <title>The genome of the white-rot fungus Pycnoporus cinnabarinus: a basidiomycete model with a versatile arsenal for lignocellulosic biomass breakdown.</title>
        <authorList>
            <person name="Levasseur A."/>
            <person name="Lomascolo A."/>
            <person name="Ruiz-Duenas F.J."/>
            <person name="Uzan E."/>
            <person name="Piumi F."/>
            <person name="Kues U."/>
            <person name="Ram A.F.J."/>
            <person name="Murat C."/>
            <person name="Haon M."/>
            <person name="Benoit I."/>
            <person name="Arfi Y."/>
            <person name="Chevret D."/>
            <person name="Drula E."/>
            <person name="Kwon M.J."/>
            <person name="Gouret P."/>
            <person name="Lesage-Meessen L."/>
            <person name="Lombard V."/>
            <person name="Mariette J."/>
            <person name="Noirot C."/>
            <person name="Park J."/>
            <person name="Patyshakuliyeva A."/>
            <person name="Wieneger R.A.B."/>
            <person name="Wosten H.A.B."/>
            <person name="Martin F."/>
            <person name="Coutinho P.M."/>
            <person name="de Vries R."/>
            <person name="Martinez A.T."/>
            <person name="Klopp C."/>
            <person name="Pontarotti P."/>
            <person name="Henrissat B."/>
            <person name="Record E."/>
        </authorList>
    </citation>
    <scope>NUCLEOTIDE SEQUENCE [LARGE SCALE GENOMIC DNA]</scope>
    <source>
        <strain evidence="7">BRFM137</strain>
    </source>
</reference>
<feature type="compositionally biased region" description="Low complexity" evidence="5">
    <location>
        <begin position="1"/>
        <end position="18"/>
    </location>
</feature>
<evidence type="ECO:0000313" key="7">
    <source>
        <dbReference type="EMBL" id="CDO70068.1"/>
    </source>
</evidence>
<keyword evidence="3" id="KW-0804">Transcription</keyword>
<dbReference type="PANTHER" id="PTHR33572">
    <property type="entry name" value="SPORE DEVELOPMENT REGULATOR VOSA"/>
    <property type="match status" value="1"/>
</dbReference>
<dbReference type="InterPro" id="IPR038491">
    <property type="entry name" value="Velvet_dom_sf"/>
</dbReference>
<evidence type="ECO:0000256" key="3">
    <source>
        <dbReference type="ARBA" id="ARBA00023163"/>
    </source>
</evidence>
<feature type="compositionally biased region" description="Basic and acidic residues" evidence="5">
    <location>
        <begin position="377"/>
        <end position="386"/>
    </location>
</feature>
<feature type="region of interest" description="Disordered" evidence="5">
    <location>
        <begin position="114"/>
        <end position="144"/>
    </location>
</feature>
<dbReference type="OMA" id="GMICHLE"/>
<dbReference type="PROSITE" id="PS51821">
    <property type="entry name" value="VELVET"/>
    <property type="match status" value="1"/>
</dbReference>
<feature type="compositionally biased region" description="Low complexity" evidence="5">
    <location>
        <begin position="410"/>
        <end position="429"/>
    </location>
</feature>
<dbReference type="InterPro" id="IPR037525">
    <property type="entry name" value="Velvet_dom"/>
</dbReference>
<feature type="region of interest" description="Disordered" evidence="5">
    <location>
        <begin position="1"/>
        <end position="31"/>
    </location>
</feature>
<feature type="compositionally biased region" description="Polar residues" evidence="5">
    <location>
        <begin position="221"/>
        <end position="230"/>
    </location>
</feature>
<keyword evidence="4" id="KW-0539">Nucleus</keyword>
<sequence>MAHSIPSTSITTSPGPGHSTHRPVPVENTSTIGLPQTFATGVLTSRTIRIELEEIQKPDHGHKRPLDPPPVVLCRFFELVNGLGGTQVEVELDPDYPSMGMICHLELFPVPPQSDPFQVTTPLQEQQSMQQSVGPQAPSESTSSTLTVDNNVEMQRNEGLQPTPIPFSETAFSSLQSATTPNYRTTPAVTSSASSPPPPGTSPSAFYADYAPALHEGNIPSGPTASAQMQTDEHSAVPDGENHQQDIVATFGDFLILESSNCSNMLSGTTSVPAELIDYKGKKSAVFVFSDVAVKAEGTFVLRYRAFNVLSKCANAPLVPALAECYGGPCKVYSSKEFPGLQASTELTKSLAMHGVRVNVREVPRRRRKYSESLDADSGRDGDDRLLGPSQSLPDGNHHRPGMLIDPRMSSRSTATPGSAAGASRSPTSFTSQSPPASLEGSPFLPISGPFPGLPSSSESIPRSRSGASGSRPGTGKKTRA</sequence>
<feature type="compositionally biased region" description="Polar residues" evidence="5">
    <location>
        <begin position="175"/>
        <end position="184"/>
    </location>
</feature>
<feature type="compositionally biased region" description="Polar residues" evidence="5">
    <location>
        <begin position="115"/>
        <end position="144"/>
    </location>
</feature>
<dbReference type="GO" id="GO:0005634">
    <property type="term" value="C:nucleus"/>
    <property type="evidence" value="ECO:0007669"/>
    <property type="project" value="UniProtKB-SubCell"/>
</dbReference>
<dbReference type="Proteomes" id="UP000029665">
    <property type="component" value="Unassembled WGS sequence"/>
</dbReference>
<dbReference type="EMBL" id="CCBP010000066">
    <property type="protein sequence ID" value="CDO70068.1"/>
    <property type="molecule type" value="Genomic_DNA"/>
</dbReference>
<feature type="region of interest" description="Disordered" evidence="5">
    <location>
        <begin position="175"/>
        <end position="241"/>
    </location>
</feature>
<dbReference type="OrthoDB" id="5599552at2759"/>
<comment type="subcellular location">
    <subcellularLocation>
        <location evidence="1">Nucleus</location>
    </subcellularLocation>
</comment>
<proteinExistence type="predicted"/>
<evidence type="ECO:0000256" key="1">
    <source>
        <dbReference type="ARBA" id="ARBA00004123"/>
    </source>
</evidence>
<feature type="compositionally biased region" description="Low complexity" evidence="5">
    <location>
        <begin position="185"/>
        <end position="194"/>
    </location>
</feature>
<comment type="caution">
    <text evidence="7">The sequence shown here is derived from an EMBL/GenBank/DDBJ whole genome shotgun (WGS) entry which is preliminary data.</text>
</comment>
<evidence type="ECO:0000256" key="5">
    <source>
        <dbReference type="SAM" id="MobiDB-lite"/>
    </source>
</evidence>
<evidence type="ECO:0000259" key="6">
    <source>
        <dbReference type="PROSITE" id="PS51821"/>
    </source>
</evidence>
<gene>
    <name evidence="7" type="ORF">BN946_scf184601.g21</name>
</gene>
<dbReference type="AlphaFoldDB" id="A0A060SCF0"/>
<evidence type="ECO:0000256" key="2">
    <source>
        <dbReference type="ARBA" id="ARBA00023015"/>
    </source>
</evidence>
<organism evidence="7 8">
    <name type="scientific">Pycnoporus cinnabarinus</name>
    <name type="common">Cinnabar-red polypore</name>
    <name type="synonym">Trametes cinnabarina</name>
    <dbReference type="NCBI Taxonomy" id="5643"/>
    <lineage>
        <taxon>Eukaryota</taxon>
        <taxon>Fungi</taxon>
        <taxon>Dikarya</taxon>
        <taxon>Basidiomycota</taxon>
        <taxon>Agaricomycotina</taxon>
        <taxon>Agaricomycetes</taxon>
        <taxon>Polyporales</taxon>
        <taxon>Polyporaceae</taxon>
        <taxon>Trametes</taxon>
    </lineage>
</organism>
<feature type="compositionally biased region" description="Basic and acidic residues" evidence="5">
    <location>
        <begin position="231"/>
        <end position="241"/>
    </location>
</feature>
<feature type="region of interest" description="Disordered" evidence="5">
    <location>
        <begin position="364"/>
        <end position="481"/>
    </location>
</feature>
<protein>
    <recommendedName>
        <fullName evidence="6">Velvet domain-containing protein</fullName>
    </recommendedName>
</protein>
<feature type="domain" description="Velvet" evidence="6">
    <location>
        <begin position="45"/>
        <end position="361"/>
    </location>
</feature>
<accession>A0A060SCF0</accession>
<dbReference type="Gene3D" id="2.60.40.3960">
    <property type="entry name" value="Velvet domain"/>
    <property type="match status" value="1"/>
</dbReference>